<dbReference type="STRING" id="537021.CLIBASIA_04540"/>
<dbReference type="EMBL" id="CP001677">
    <property type="protein sequence ID" value="ACT57480.1"/>
    <property type="molecule type" value="Genomic_DNA"/>
</dbReference>
<reference evidence="2 3" key="2">
    <citation type="journal article" date="2011" name="Appl. Environ. Microbiol.">
        <title>Diversity and plasticity of the intracellular plant pathogen and insect symbiont, 'Candidatus Liberibacter asiaticus', revealed by hyper variable prophage genes with intragenic tandem repeats.</title>
        <authorList>
            <person name="Zhou L."/>
            <person name="Powell C.A."/>
            <person name="Hoffman M.T."/>
            <person name="Li W."/>
            <person name="Fan G."/>
            <person name="Liu B."/>
            <person name="Lin H."/>
            <person name="Duan Y."/>
        </authorList>
    </citation>
    <scope>NUCLEOTIDE SEQUENCE [LARGE SCALE GENOMIC DNA]</scope>
    <source>
        <strain evidence="3">psy62</strain>
    </source>
</reference>
<feature type="transmembrane region" description="Helical" evidence="1">
    <location>
        <begin position="21"/>
        <end position="41"/>
    </location>
</feature>
<proteinExistence type="predicted"/>
<organism evidence="2 3">
    <name type="scientific">Liberibacter asiaticus (strain psy62)</name>
    <dbReference type="NCBI Taxonomy" id="537021"/>
    <lineage>
        <taxon>Bacteria</taxon>
        <taxon>Pseudomonadati</taxon>
        <taxon>Pseudomonadota</taxon>
        <taxon>Alphaproteobacteria</taxon>
        <taxon>Hyphomicrobiales</taxon>
        <taxon>Rhizobiaceae</taxon>
        <taxon>Liberibacter</taxon>
    </lineage>
</organism>
<dbReference type="OrthoDB" id="8273700at2"/>
<evidence type="ECO:0000313" key="2">
    <source>
        <dbReference type="EMBL" id="ACT57480.1"/>
    </source>
</evidence>
<dbReference type="HOGENOM" id="CLU_668677_0_0_5"/>
<accession>C6XGH7</accession>
<dbReference type="KEGG" id="las:CLIBASIA_04540"/>
<name>C6XGH7_LIBAP</name>
<protein>
    <submittedName>
        <fullName evidence="2">Uncharacterized protein</fullName>
    </submittedName>
</protein>
<reference evidence="2 3" key="1">
    <citation type="journal article" date="2009" name="Mol. Plant Microbe Interact.">
        <title>Complete genome sequence of citrus huanglongbing bacterium, 'Candidatus Liberibacter asiaticus' obtained through metagenomics.</title>
        <authorList>
            <person name="Duan Y."/>
            <person name="Zhou L."/>
            <person name="Hall D.G."/>
            <person name="Li W."/>
            <person name="Doddapaneni H."/>
            <person name="Lin H."/>
            <person name="Liu L."/>
            <person name="Vahling C.M."/>
            <person name="Gabriel D.W."/>
            <person name="Williams K.P."/>
            <person name="Dickerman A."/>
            <person name="Sun Y."/>
            <person name="Gottwald T."/>
        </authorList>
    </citation>
    <scope>NUCLEOTIDE SEQUENCE [LARGE SCALE GENOMIC DNA]</scope>
    <source>
        <strain evidence="3">psy62</strain>
    </source>
</reference>
<dbReference type="RefSeq" id="WP_015824957.1">
    <property type="nucleotide sequence ID" value="NC_012985.3"/>
</dbReference>
<evidence type="ECO:0000313" key="3">
    <source>
        <dbReference type="Proteomes" id="UP000002744"/>
    </source>
</evidence>
<gene>
    <name evidence="2" type="ordered locus">CLIBASIA_04540</name>
</gene>
<sequence>MFQNKNFLLGVLRLKKCTRGVFLVITAILLSSFVAIVDVVVDQVTVMQKTAWLQEVLDHVIYRTSPKNLYDLREAGRDNFIRHQIEKALNTYNSRDLSNTGSIESIVKDAVILTKNVNSLPLQFTVDIALSTTVQLRGSLLQMFSQSKGKVDISRRKKVMYKQNIGLMIMPFAWDGYWLASRGKVADSKVHPPKYLEYSHYYQQYLNRNTLVKNFLSQIPYKNFCMAPYHYSSILYWAVGTLTYSVDNKTTTREYYKDPYYATWDHFPYSFIKNVFDMTSNQFGDGQVLTNTNHCFPHGASQNKYMLMLAIGNQLSRSSVEKEKIEKVLQDCHYMHKRHRTGRDAITIFSVGFSPDQDTRYTLRQCASDPSKYYEINSDENVMPIAKSLARNVITNWFSQFTITVVDSWRR</sequence>
<keyword evidence="1" id="KW-0472">Membrane</keyword>
<dbReference type="AlphaFoldDB" id="C6XGH7"/>
<keyword evidence="1" id="KW-0812">Transmembrane</keyword>
<dbReference type="Proteomes" id="UP000002744">
    <property type="component" value="Chromosome"/>
</dbReference>
<keyword evidence="1" id="KW-1133">Transmembrane helix</keyword>
<evidence type="ECO:0000256" key="1">
    <source>
        <dbReference type="SAM" id="Phobius"/>
    </source>
</evidence>